<reference evidence="3 4" key="1">
    <citation type="submission" date="2024-07" db="EMBL/GenBank/DDBJ databases">
        <title>Molecular mechanisms and environmental adaptations of flagellar loss and biofilm growth of Rhodanobacter under environmental stress.</title>
        <authorList>
            <person name="Chen M."/>
        </authorList>
    </citation>
    <scope>NUCLEOTIDE SEQUENCE [LARGE SCALE GENOMIC DNA]</scope>
    <source>
        <strain evidence="3 4">RS22</strain>
    </source>
</reference>
<dbReference type="Pfam" id="PF13374">
    <property type="entry name" value="TPR_10"/>
    <property type="match status" value="1"/>
</dbReference>
<dbReference type="Pfam" id="PF13432">
    <property type="entry name" value="TPR_16"/>
    <property type="match status" value="1"/>
</dbReference>
<dbReference type="SUPFAM" id="SSF48452">
    <property type="entry name" value="TPR-like"/>
    <property type="match status" value="1"/>
</dbReference>
<evidence type="ECO:0000313" key="4">
    <source>
        <dbReference type="Proteomes" id="UP001562159"/>
    </source>
</evidence>
<keyword evidence="4" id="KW-1185">Reference proteome</keyword>
<accession>A0ABV4AUW6</accession>
<feature type="signal peptide" evidence="2">
    <location>
        <begin position="1"/>
        <end position="24"/>
    </location>
</feature>
<dbReference type="Pfam" id="PF14559">
    <property type="entry name" value="TPR_19"/>
    <property type="match status" value="1"/>
</dbReference>
<dbReference type="InterPro" id="IPR013360">
    <property type="entry name" value="Pilus_4_PilW"/>
</dbReference>
<comment type="caution">
    <text evidence="3">The sequence shown here is derived from an EMBL/GenBank/DDBJ whole genome shotgun (WGS) entry which is preliminary data.</text>
</comment>
<dbReference type="InterPro" id="IPR019734">
    <property type="entry name" value="TPR_rpt"/>
</dbReference>
<protein>
    <submittedName>
        <fullName evidence="3">Type IV pilus biogenesis/stability protein PilW</fullName>
    </submittedName>
</protein>
<evidence type="ECO:0000256" key="2">
    <source>
        <dbReference type="SAM" id="SignalP"/>
    </source>
</evidence>
<keyword evidence="2" id="KW-0732">Signal</keyword>
<keyword evidence="1" id="KW-0802">TPR repeat</keyword>
<proteinExistence type="predicted"/>
<dbReference type="InterPro" id="IPR011990">
    <property type="entry name" value="TPR-like_helical_dom_sf"/>
</dbReference>
<organism evidence="3 4">
    <name type="scientific">Rhodanobacter humi</name>
    <dbReference type="NCBI Taxonomy" id="1888173"/>
    <lineage>
        <taxon>Bacteria</taxon>
        <taxon>Pseudomonadati</taxon>
        <taxon>Pseudomonadota</taxon>
        <taxon>Gammaproteobacteria</taxon>
        <taxon>Lysobacterales</taxon>
        <taxon>Rhodanobacteraceae</taxon>
        <taxon>Rhodanobacter</taxon>
    </lineage>
</organism>
<dbReference type="PROSITE" id="PS50005">
    <property type="entry name" value="TPR"/>
    <property type="match status" value="2"/>
</dbReference>
<dbReference type="NCBIfam" id="TIGR02521">
    <property type="entry name" value="type_IV_pilW"/>
    <property type="match status" value="1"/>
</dbReference>
<feature type="repeat" description="TPR" evidence="1">
    <location>
        <begin position="86"/>
        <end position="119"/>
    </location>
</feature>
<evidence type="ECO:0000256" key="1">
    <source>
        <dbReference type="PROSITE-ProRule" id="PRU00339"/>
    </source>
</evidence>
<dbReference type="Pfam" id="PF13174">
    <property type="entry name" value="TPR_6"/>
    <property type="match status" value="1"/>
</dbReference>
<dbReference type="Proteomes" id="UP001562159">
    <property type="component" value="Unassembled WGS sequence"/>
</dbReference>
<feature type="repeat" description="TPR" evidence="1">
    <location>
        <begin position="52"/>
        <end position="85"/>
    </location>
</feature>
<name>A0ABV4AUW6_9GAMM</name>
<dbReference type="Gene3D" id="1.25.40.10">
    <property type="entry name" value="Tetratricopeptide repeat domain"/>
    <property type="match status" value="1"/>
</dbReference>
<dbReference type="PANTHER" id="PTHR12558:SF13">
    <property type="entry name" value="CELL DIVISION CYCLE PROTEIN 27 HOMOLOG"/>
    <property type="match status" value="1"/>
</dbReference>
<dbReference type="SMART" id="SM00028">
    <property type="entry name" value="TPR"/>
    <property type="match status" value="4"/>
</dbReference>
<gene>
    <name evidence="3" type="primary">pilW</name>
    <name evidence="3" type="ORF">AB7878_17365</name>
</gene>
<feature type="chain" id="PRO_5045296333" evidence="2">
    <location>
        <begin position="25"/>
        <end position="270"/>
    </location>
</feature>
<evidence type="ECO:0000313" key="3">
    <source>
        <dbReference type="EMBL" id="MEY2184184.1"/>
    </source>
</evidence>
<sequence>MRRKPLLGVGLLSLALAGCVTVNGGGDNNGSGQSGTANIPATSKVDQRQDAARIHTELAQHYMADGDLQDALAKLQLALKFDPNYAPAHTVIAVVYEKINNLPEAEAHYRKAVALEPTKGAPNNNLGQFLCRTGKVQESIGYFRKAVADPFYATPDVAYTNAGICQLRANDTTGAEASFRDAIARNPGNGDALFHLAEVLYRQGDAFRARAFIQRFDALGQPNAAALKLGYDIESRLGNTDAAQTYLRRLQSQFPDSEQARALKTTASSQ</sequence>
<dbReference type="PANTHER" id="PTHR12558">
    <property type="entry name" value="CELL DIVISION CYCLE 16,23,27"/>
    <property type="match status" value="1"/>
</dbReference>
<dbReference type="PROSITE" id="PS51257">
    <property type="entry name" value="PROKAR_LIPOPROTEIN"/>
    <property type="match status" value="1"/>
</dbReference>
<dbReference type="EMBL" id="JBGBPY010000001">
    <property type="protein sequence ID" value="MEY2184184.1"/>
    <property type="molecule type" value="Genomic_DNA"/>
</dbReference>